<dbReference type="CDD" id="cd00158">
    <property type="entry name" value="RHOD"/>
    <property type="match status" value="1"/>
</dbReference>
<evidence type="ECO:0000256" key="7">
    <source>
        <dbReference type="ARBA" id="ARBA00063809"/>
    </source>
</evidence>
<dbReference type="GO" id="GO:0005829">
    <property type="term" value="C:cytosol"/>
    <property type="evidence" value="ECO:0007669"/>
    <property type="project" value="TreeGrafter"/>
</dbReference>
<protein>
    <recommendedName>
        <fullName evidence="9">Molybdopterin-synthase adenylyltransferase</fullName>
        <ecNumber evidence="8">2.7.7.80</ecNumber>
    </recommendedName>
    <alternativeName>
        <fullName evidence="12">MoaD protein adenylase</fullName>
    </alternativeName>
    <alternativeName>
        <fullName evidence="10">Molybdopterin-converting factor subunit 1 adenylase</fullName>
    </alternativeName>
    <alternativeName>
        <fullName evidence="11">Sulfur carrier protein MoaD adenylyltransferase</fullName>
    </alternativeName>
</protein>
<dbReference type="GO" id="GO:0005524">
    <property type="term" value="F:ATP binding"/>
    <property type="evidence" value="ECO:0007669"/>
    <property type="project" value="UniProtKB-KW"/>
</dbReference>
<evidence type="ECO:0000256" key="2">
    <source>
        <dbReference type="ARBA" id="ARBA00022679"/>
    </source>
</evidence>
<keyword evidence="4" id="KW-0067">ATP-binding</keyword>
<evidence type="ECO:0000313" key="14">
    <source>
        <dbReference type="EMBL" id="GGG74890.1"/>
    </source>
</evidence>
<sequence length="369" mass="40258">METNDRYSKHYRLSGFGEAGQTRLQRSSVLIIGVGGLGCPALQYLVAAGVGKIGIIDHDRIELSNLQRQVLFGTAEIGLSKTEVAAAKLRMLNPEIEIQEHVLYLSTENAIELIEGYDVVLDCTDNFATRYLLSDCCMLLDKPLVFGAIYRYEGQLAVFNVADGGGVKTTYRHLFPLPPGPLDAPDCNEVGVLGVLPGIIGTMQATEAIKLLVGVGQPLCNKLMTISLLDNRSMVLDIPPTLPEEASFPTSLSAFEAFDYGYHCGIKGPVVRGISPREFMEIYRDEDVLIVDVRNADELPELSFNHVNIPVAELSDNLGKMDRKQLLLVCQSGKRSLIAGQFLKEKIGSHQKLSHLEGGITALALMVSP</sequence>
<feature type="domain" description="Rhodanese" evidence="13">
    <location>
        <begin position="284"/>
        <end position="368"/>
    </location>
</feature>
<reference evidence="14" key="2">
    <citation type="submission" date="2020-09" db="EMBL/GenBank/DDBJ databases">
        <authorList>
            <person name="Sun Q."/>
            <person name="Zhou Y."/>
        </authorList>
    </citation>
    <scope>NUCLEOTIDE SEQUENCE</scope>
    <source>
        <strain evidence="14">CGMCC 1.12195</strain>
    </source>
</reference>
<dbReference type="InterPro" id="IPR036873">
    <property type="entry name" value="Rhodanese-like_dom_sf"/>
</dbReference>
<name>A0A917HCJ7_9SPHI</name>
<dbReference type="GO" id="GO:0008641">
    <property type="term" value="F:ubiquitin-like modifier activating enzyme activity"/>
    <property type="evidence" value="ECO:0007669"/>
    <property type="project" value="InterPro"/>
</dbReference>
<dbReference type="InterPro" id="IPR000594">
    <property type="entry name" value="ThiF_NAD_FAD-bd"/>
</dbReference>
<evidence type="ECO:0000256" key="5">
    <source>
        <dbReference type="ARBA" id="ARBA00052218"/>
    </source>
</evidence>
<evidence type="ECO:0000256" key="11">
    <source>
        <dbReference type="ARBA" id="ARBA00075328"/>
    </source>
</evidence>
<dbReference type="GO" id="GO:0004792">
    <property type="term" value="F:thiosulfate-cyanide sulfurtransferase activity"/>
    <property type="evidence" value="ECO:0007669"/>
    <property type="project" value="TreeGrafter"/>
</dbReference>
<dbReference type="CDD" id="cd00757">
    <property type="entry name" value="ThiF_MoeB_HesA_family"/>
    <property type="match status" value="1"/>
</dbReference>
<dbReference type="Pfam" id="PF00899">
    <property type="entry name" value="ThiF"/>
    <property type="match status" value="1"/>
</dbReference>
<dbReference type="InterPro" id="IPR045886">
    <property type="entry name" value="ThiF/MoeB/HesA"/>
</dbReference>
<evidence type="ECO:0000256" key="12">
    <source>
        <dbReference type="ARBA" id="ARBA00078531"/>
    </source>
</evidence>
<evidence type="ECO:0000259" key="13">
    <source>
        <dbReference type="PROSITE" id="PS50206"/>
    </source>
</evidence>
<evidence type="ECO:0000256" key="4">
    <source>
        <dbReference type="ARBA" id="ARBA00022840"/>
    </source>
</evidence>
<gene>
    <name evidence="14" type="ORF">GCM10007415_03050</name>
</gene>
<dbReference type="GO" id="GO:0061605">
    <property type="term" value="F:molybdopterin-synthase adenylyltransferase activity"/>
    <property type="evidence" value="ECO:0007669"/>
    <property type="project" value="UniProtKB-EC"/>
</dbReference>
<keyword evidence="2" id="KW-0808">Transferase</keyword>
<evidence type="ECO:0000256" key="1">
    <source>
        <dbReference type="ARBA" id="ARBA00009919"/>
    </source>
</evidence>
<dbReference type="PROSITE" id="PS50206">
    <property type="entry name" value="RHODANESE_3"/>
    <property type="match status" value="1"/>
</dbReference>
<comment type="function">
    <text evidence="6">Catalyzes the adenylation by ATP of the carboxyl group of the C-terminal glycine of sulfur carrier protein MoaD.</text>
</comment>
<evidence type="ECO:0000256" key="8">
    <source>
        <dbReference type="ARBA" id="ARBA00066884"/>
    </source>
</evidence>
<keyword evidence="3" id="KW-0547">Nucleotide-binding</keyword>
<evidence type="ECO:0000256" key="9">
    <source>
        <dbReference type="ARBA" id="ARBA00073635"/>
    </source>
</evidence>
<dbReference type="InterPro" id="IPR035985">
    <property type="entry name" value="Ubiquitin-activating_enz"/>
</dbReference>
<evidence type="ECO:0000256" key="3">
    <source>
        <dbReference type="ARBA" id="ARBA00022741"/>
    </source>
</evidence>
<dbReference type="PANTHER" id="PTHR10953">
    <property type="entry name" value="UBIQUITIN-ACTIVATING ENZYME E1"/>
    <property type="match status" value="1"/>
</dbReference>
<evidence type="ECO:0000256" key="6">
    <source>
        <dbReference type="ARBA" id="ARBA00055169"/>
    </source>
</evidence>
<dbReference type="EC" id="2.7.7.80" evidence="8"/>
<dbReference type="Pfam" id="PF00581">
    <property type="entry name" value="Rhodanese"/>
    <property type="match status" value="1"/>
</dbReference>
<comment type="caution">
    <text evidence="14">The sequence shown here is derived from an EMBL/GenBank/DDBJ whole genome shotgun (WGS) entry which is preliminary data.</text>
</comment>
<dbReference type="EMBL" id="BMER01000001">
    <property type="protein sequence ID" value="GGG74890.1"/>
    <property type="molecule type" value="Genomic_DNA"/>
</dbReference>
<organism evidence="14 15">
    <name type="scientific">Parapedobacter pyrenivorans</name>
    <dbReference type="NCBI Taxonomy" id="1305674"/>
    <lineage>
        <taxon>Bacteria</taxon>
        <taxon>Pseudomonadati</taxon>
        <taxon>Bacteroidota</taxon>
        <taxon>Sphingobacteriia</taxon>
        <taxon>Sphingobacteriales</taxon>
        <taxon>Sphingobacteriaceae</taxon>
        <taxon>Parapedobacter</taxon>
    </lineage>
</organism>
<evidence type="ECO:0000313" key="15">
    <source>
        <dbReference type="Proteomes" id="UP000660862"/>
    </source>
</evidence>
<keyword evidence="15" id="KW-1185">Reference proteome</keyword>
<dbReference type="SUPFAM" id="SSF69572">
    <property type="entry name" value="Activating enzymes of the ubiquitin-like proteins"/>
    <property type="match status" value="1"/>
</dbReference>
<dbReference type="PANTHER" id="PTHR10953:SF102">
    <property type="entry name" value="ADENYLYLTRANSFERASE AND SULFURTRANSFERASE MOCS3"/>
    <property type="match status" value="1"/>
</dbReference>
<proteinExistence type="inferred from homology"/>
<dbReference type="Gene3D" id="3.40.250.10">
    <property type="entry name" value="Rhodanese-like domain"/>
    <property type="match status" value="1"/>
</dbReference>
<comment type="catalytic activity">
    <reaction evidence="5">
        <text>[molybdopterin-synthase sulfur-carrier protein]-C-terminal Gly-Gly + ATP + H(+) = [molybdopterin-synthase sulfur-carrier protein]-C-terminal Gly-Gly-AMP + diphosphate</text>
        <dbReference type="Rhea" id="RHEA:43616"/>
        <dbReference type="Rhea" id="RHEA-COMP:12159"/>
        <dbReference type="Rhea" id="RHEA-COMP:12202"/>
        <dbReference type="ChEBI" id="CHEBI:15378"/>
        <dbReference type="ChEBI" id="CHEBI:30616"/>
        <dbReference type="ChEBI" id="CHEBI:33019"/>
        <dbReference type="ChEBI" id="CHEBI:90618"/>
        <dbReference type="ChEBI" id="CHEBI:90778"/>
        <dbReference type="EC" id="2.7.7.80"/>
    </reaction>
</comment>
<comment type="similarity">
    <text evidence="1">Belongs to the HesA/MoeB/ThiF family.</text>
</comment>
<dbReference type="AlphaFoldDB" id="A0A917HCJ7"/>
<dbReference type="SMART" id="SM00450">
    <property type="entry name" value="RHOD"/>
    <property type="match status" value="1"/>
</dbReference>
<evidence type="ECO:0000256" key="10">
    <source>
        <dbReference type="ARBA" id="ARBA00075110"/>
    </source>
</evidence>
<dbReference type="InterPro" id="IPR001763">
    <property type="entry name" value="Rhodanese-like_dom"/>
</dbReference>
<dbReference type="GO" id="GO:0008146">
    <property type="term" value="F:sulfotransferase activity"/>
    <property type="evidence" value="ECO:0007669"/>
    <property type="project" value="TreeGrafter"/>
</dbReference>
<dbReference type="RefSeq" id="WP_188504178.1">
    <property type="nucleotide sequence ID" value="NZ_BMER01000001.1"/>
</dbReference>
<dbReference type="Gene3D" id="3.40.50.720">
    <property type="entry name" value="NAD(P)-binding Rossmann-like Domain"/>
    <property type="match status" value="1"/>
</dbReference>
<dbReference type="Proteomes" id="UP000660862">
    <property type="component" value="Unassembled WGS sequence"/>
</dbReference>
<reference evidence="14" key="1">
    <citation type="journal article" date="2014" name="Int. J. Syst. Evol. Microbiol.">
        <title>Complete genome sequence of Corynebacterium casei LMG S-19264T (=DSM 44701T), isolated from a smear-ripened cheese.</title>
        <authorList>
            <consortium name="US DOE Joint Genome Institute (JGI-PGF)"/>
            <person name="Walter F."/>
            <person name="Albersmeier A."/>
            <person name="Kalinowski J."/>
            <person name="Ruckert C."/>
        </authorList>
    </citation>
    <scope>NUCLEOTIDE SEQUENCE</scope>
    <source>
        <strain evidence="14">CGMCC 1.12195</strain>
    </source>
</reference>
<dbReference type="FunFam" id="3.40.50.720:FF:000033">
    <property type="entry name" value="Adenylyltransferase and sulfurtransferase MOCS3"/>
    <property type="match status" value="1"/>
</dbReference>
<accession>A0A917HCJ7</accession>
<comment type="subunit">
    <text evidence="7">Homodimer. Forms a stable heterotetrameric complex of 2 MoeB and 2 MoaD during adenylation of MoaD.</text>
</comment>